<dbReference type="PANTHER" id="PTHR13683:SF800">
    <property type="entry name" value="EUKARYOTIC ASPARTYL PROTEASE FAMILY PROTEIN"/>
    <property type="match status" value="1"/>
</dbReference>
<dbReference type="Pfam" id="PF14543">
    <property type="entry name" value="TAXi_N"/>
    <property type="match status" value="1"/>
</dbReference>
<evidence type="ECO:0000256" key="1">
    <source>
        <dbReference type="ARBA" id="ARBA00007447"/>
    </source>
</evidence>
<keyword evidence="2" id="KW-1133">Transmembrane helix</keyword>
<dbReference type="GO" id="GO:0004190">
    <property type="term" value="F:aspartic-type endopeptidase activity"/>
    <property type="evidence" value="ECO:0007669"/>
    <property type="project" value="InterPro"/>
</dbReference>
<dbReference type="AlphaFoldDB" id="A0A426YGS8"/>
<dbReference type="PANTHER" id="PTHR13683">
    <property type="entry name" value="ASPARTYL PROTEASES"/>
    <property type="match status" value="1"/>
</dbReference>
<dbReference type="SUPFAM" id="SSF50630">
    <property type="entry name" value="Acid proteases"/>
    <property type="match status" value="1"/>
</dbReference>
<evidence type="ECO:0000256" key="2">
    <source>
        <dbReference type="SAM" id="Phobius"/>
    </source>
</evidence>
<protein>
    <recommendedName>
        <fullName evidence="3">Xylanase inhibitor N-terminal domain-containing protein</fullName>
    </recommendedName>
</protein>
<feature type="transmembrane region" description="Helical" evidence="2">
    <location>
        <begin position="351"/>
        <end position="372"/>
    </location>
</feature>
<accession>A0A426YGS8</accession>
<dbReference type="InterPro" id="IPR032861">
    <property type="entry name" value="TAXi_N"/>
</dbReference>
<sequence length="418" mass="45855">MRPESCSWDVASPSHPLAVFLLPLPSRRGRRSPATGRRIQIAVDASAEDKSSASACFFDLNRRRMGTWEAVRRGRLLIALLVAAAAIPLASSAAAITLPKKAKASSPPQLLSELPVDAGRLVPSSVVFPIYGDVYPHGLYYVAMNIGDPSKPYFLDVDTGSDLTWLQCDAPCVSCSKLVPSGDPLCAALHSGIAQDENSGQCDYEIQYEDRESSLGVLIYDAFSLRLTNSTRAGPILAFGWYAQVWVRSAVRGPGRLCADRRCSRAWHREVVLEFVQSRGLDVSELETLQVRSDLSNTPLKEEFDDSALPVCWKGQKPFKSVSDVKKYFKTLALDFVKGKRALLELSPENYLIITAPQVWNFLSLMIYYFLLRGCACKGLGRGGFLILQLFSVSSNSADDHGLEDGDLSQYASMAVLT</sequence>
<evidence type="ECO:0000313" key="4">
    <source>
        <dbReference type="EMBL" id="RRT50870.1"/>
    </source>
</evidence>
<keyword evidence="2" id="KW-0812">Transmembrane</keyword>
<dbReference type="InterPro" id="IPR001461">
    <property type="entry name" value="Aspartic_peptidase_A1"/>
</dbReference>
<dbReference type="Gene3D" id="2.40.70.10">
    <property type="entry name" value="Acid Proteases"/>
    <property type="match status" value="1"/>
</dbReference>
<dbReference type="Proteomes" id="UP000287651">
    <property type="component" value="Unassembled WGS sequence"/>
</dbReference>
<reference evidence="4 5" key="1">
    <citation type="journal article" date="2014" name="Agronomy (Basel)">
        <title>A Draft Genome Sequence for Ensete ventricosum, the Drought-Tolerant Tree Against Hunger.</title>
        <authorList>
            <person name="Harrison J."/>
            <person name="Moore K.A."/>
            <person name="Paszkiewicz K."/>
            <person name="Jones T."/>
            <person name="Grant M."/>
            <person name="Ambacheew D."/>
            <person name="Muzemil S."/>
            <person name="Studholme D.J."/>
        </authorList>
    </citation>
    <scope>NUCLEOTIDE SEQUENCE [LARGE SCALE GENOMIC DNA]</scope>
</reference>
<organism evidence="4 5">
    <name type="scientific">Ensete ventricosum</name>
    <name type="common">Abyssinian banana</name>
    <name type="synonym">Musa ensete</name>
    <dbReference type="NCBI Taxonomy" id="4639"/>
    <lineage>
        <taxon>Eukaryota</taxon>
        <taxon>Viridiplantae</taxon>
        <taxon>Streptophyta</taxon>
        <taxon>Embryophyta</taxon>
        <taxon>Tracheophyta</taxon>
        <taxon>Spermatophyta</taxon>
        <taxon>Magnoliopsida</taxon>
        <taxon>Liliopsida</taxon>
        <taxon>Zingiberales</taxon>
        <taxon>Musaceae</taxon>
        <taxon>Ensete</taxon>
    </lineage>
</organism>
<feature type="transmembrane region" description="Helical" evidence="2">
    <location>
        <begin position="76"/>
        <end position="98"/>
    </location>
</feature>
<dbReference type="InterPro" id="IPR021109">
    <property type="entry name" value="Peptidase_aspartic_dom_sf"/>
</dbReference>
<keyword evidence="2" id="KW-0472">Membrane</keyword>
<name>A0A426YGS8_ENSVE</name>
<gene>
    <name evidence="4" type="ORF">B296_00035438</name>
</gene>
<dbReference type="InterPro" id="IPR001969">
    <property type="entry name" value="Aspartic_peptidase_AS"/>
</dbReference>
<comment type="caution">
    <text evidence="4">The sequence shown here is derived from an EMBL/GenBank/DDBJ whole genome shotgun (WGS) entry which is preliminary data.</text>
</comment>
<feature type="domain" description="Xylanase inhibitor N-terminal" evidence="3">
    <location>
        <begin position="140"/>
        <end position="232"/>
    </location>
</feature>
<evidence type="ECO:0000313" key="5">
    <source>
        <dbReference type="Proteomes" id="UP000287651"/>
    </source>
</evidence>
<dbReference type="EMBL" id="AMZH03012523">
    <property type="protein sequence ID" value="RRT50870.1"/>
    <property type="molecule type" value="Genomic_DNA"/>
</dbReference>
<proteinExistence type="inferred from homology"/>
<dbReference type="GO" id="GO:0006508">
    <property type="term" value="P:proteolysis"/>
    <property type="evidence" value="ECO:0007669"/>
    <property type="project" value="InterPro"/>
</dbReference>
<dbReference type="PROSITE" id="PS00141">
    <property type="entry name" value="ASP_PROTEASE"/>
    <property type="match status" value="1"/>
</dbReference>
<evidence type="ECO:0000259" key="3">
    <source>
        <dbReference type="Pfam" id="PF14543"/>
    </source>
</evidence>
<comment type="similarity">
    <text evidence="1">Belongs to the peptidase A1 family.</text>
</comment>